<comment type="caution">
    <text evidence="4">The sequence shown here is derived from an EMBL/GenBank/DDBJ whole genome shotgun (WGS) entry which is preliminary data.</text>
</comment>
<proteinExistence type="inferred from homology"/>
<dbReference type="STRING" id="1227493.C483_02496"/>
<sequence>MTYNLDGKTAIVTGGASGIGRKTAERFAAEGANVVVADVVTDGGEETVESIESAGGSATFVETDVTDPDAVEAMVQTAVDTYGGLDIAHNNAGIEGENDPLAEQTEANWKQVMDINLTGVWLCLKYELQEMTANGDGDGDSDSGAIVNTSSIAGLSAAGSSAYAASKHGVIGLTRVATTEYADADVRVNAVCPGVIETPMVEQSAAENPEEIEQFVGMQPLNRMGSPEEIANAVVWLCSDEASFVTGNAYPVDGGFTAL</sequence>
<keyword evidence="5" id="KW-1185">Reference proteome</keyword>
<dbReference type="InterPro" id="IPR057326">
    <property type="entry name" value="KR_dom"/>
</dbReference>
<dbReference type="InterPro" id="IPR002347">
    <property type="entry name" value="SDR_fam"/>
</dbReference>
<dbReference type="EMBL" id="AOIM01000009">
    <property type="protein sequence ID" value="ELY95197.1"/>
    <property type="molecule type" value="Genomic_DNA"/>
</dbReference>
<dbReference type="InterPro" id="IPR036291">
    <property type="entry name" value="NAD(P)-bd_dom_sf"/>
</dbReference>
<evidence type="ECO:0000313" key="4">
    <source>
        <dbReference type="EMBL" id="ELY95197.1"/>
    </source>
</evidence>
<dbReference type="AlphaFoldDB" id="M0ABF4"/>
<dbReference type="SMART" id="SM00822">
    <property type="entry name" value="PKS_KR"/>
    <property type="match status" value="1"/>
</dbReference>
<dbReference type="Gene3D" id="3.40.50.720">
    <property type="entry name" value="NAD(P)-binding Rossmann-like Domain"/>
    <property type="match status" value="1"/>
</dbReference>
<dbReference type="PANTHER" id="PTHR24321:SF11">
    <property type="entry name" value="BLR0893 PROTEIN"/>
    <property type="match status" value="1"/>
</dbReference>
<protein>
    <submittedName>
        <fullName evidence="4">Short-chain dehydrogenase/reductase SDR</fullName>
    </submittedName>
</protein>
<dbReference type="PATRIC" id="fig|1227493.4.peg.467"/>
<evidence type="ECO:0000313" key="5">
    <source>
        <dbReference type="Proteomes" id="UP000011519"/>
    </source>
</evidence>
<dbReference type="CDD" id="cd05233">
    <property type="entry name" value="SDR_c"/>
    <property type="match status" value="1"/>
</dbReference>
<dbReference type="NCBIfam" id="NF005559">
    <property type="entry name" value="PRK07231.1"/>
    <property type="match status" value="1"/>
</dbReference>
<name>M0ABF4_9EURY</name>
<organism evidence="4 5">
    <name type="scientific">Natrialba hulunbeirensis JCM 10989</name>
    <dbReference type="NCBI Taxonomy" id="1227493"/>
    <lineage>
        <taxon>Archaea</taxon>
        <taxon>Methanobacteriati</taxon>
        <taxon>Methanobacteriota</taxon>
        <taxon>Stenosarchaea group</taxon>
        <taxon>Halobacteria</taxon>
        <taxon>Halobacteriales</taxon>
        <taxon>Natrialbaceae</taxon>
        <taxon>Natrialba</taxon>
    </lineage>
</organism>
<dbReference type="Proteomes" id="UP000011519">
    <property type="component" value="Unassembled WGS sequence"/>
</dbReference>
<evidence type="ECO:0000256" key="2">
    <source>
        <dbReference type="ARBA" id="ARBA00023002"/>
    </source>
</evidence>
<reference evidence="4 5" key="1">
    <citation type="journal article" date="2014" name="PLoS Genet.">
        <title>Phylogenetically driven sequencing of extremely halophilic archaea reveals strategies for static and dynamic osmo-response.</title>
        <authorList>
            <person name="Becker E.A."/>
            <person name="Seitzer P.M."/>
            <person name="Tritt A."/>
            <person name="Larsen D."/>
            <person name="Krusor M."/>
            <person name="Yao A.I."/>
            <person name="Wu D."/>
            <person name="Madern D."/>
            <person name="Eisen J.A."/>
            <person name="Darling A.E."/>
            <person name="Facciotti M.T."/>
        </authorList>
    </citation>
    <scope>NUCLEOTIDE SEQUENCE [LARGE SCALE GENOMIC DNA]</scope>
    <source>
        <strain evidence="4 5">JCM 10989</strain>
    </source>
</reference>
<evidence type="ECO:0000259" key="3">
    <source>
        <dbReference type="SMART" id="SM00822"/>
    </source>
</evidence>
<accession>M0ABF4</accession>
<dbReference type="PRINTS" id="PR00080">
    <property type="entry name" value="SDRFAMILY"/>
</dbReference>
<dbReference type="Pfam" id="PF13561">
    <property type="entry name" value="adh_short_C2"/>
    <property type="match status" value="1"/>
</dbReference>
<comment type="similarity">
    <text evidence="1">Belongs to the short-chain dehydrogenases/reductases (SDR) family.</text>
</comment>
<gene>
    <name evidence="4" type="ORF">C483_02496</name>
</gene>
<keyword evidence="2" id="KW-0560">Oxidoreductase</keyword>
<dbReference type="PRINTS" id="PR00081">
    <property type="entry name" value="GDHRDH"/>
</dbReference>
<dbReference type="SUPFAM" id="SSF51735">
    <property type="entry name" value="NAD(P)-binding Rossmann-fold domains"/>
    <property type="match status" value="1"/>
</dbReference>
<dbReference type="PANTHER" id="PTHR24321">
    <property type="entry name" value="DEHYDROGENASES, SHORT CHAIN"/>
    <property type="match status" value="1"/>
</dbReference>
<evidence type="ECO:0000256" key="1">
    <source>
        <dbReference type="ARBA" id="ARBA00006484"/>
    </source>
</evidence>
<dbReference type="GO" id="GO:0016491">
    <property type="term" value="F:oxidoreductase activity"/>
    <property type="evidence" value="ECO:0007669"/>
    <property type="project" value="UniProtKB-KW"/>
</dbReference>
<dbReference type="RefSeq" id="WP_006651758.1">
    <property type="nucleotide sequence ID" value="NZ_AOIM01000009.1"/>
</dbReference>
<dbReference type="FunFam" id="3.40.50.720:FF:000084">
    <property type="entry name" value="Short-chain dehydrogenase reductase"/>
    <property type="match status" value="1"/>
</dbReference>
<feature type="domain" description="Ketoreductase" evidence="3">
    <location>
        <begin position="8"/>
        <end position="187"/>
    </location>
</feature>
<dbReference type="OrthoDB" id="7442at2157"/>